<feature type="domain" description="EamA" evidence="2">
    <location>
        <begin position="11"/>
        <end position="136"/>
    </location>
</feature>
<proteinExistence type="predicted"/>
<dbReference type="InterPro" id="IPR037185">
    <property type="entry name" value="EmrE-like"/>
</dbReference>
<evidence type="ECO:0000313" key="4">
    <source>
        <dbReference type="Proteomes" id="UP000587991"/>
    </source>
</evidence>
<evidence type="ECO:0000313" key="3">
    <source>
        <dbReference type="EMBL" id="NLR75467.1"/>
    </source>
</evidence>
<feature type="transmembrane region" description="Helical" evidence="1">
    <location>
        <begin position="34"/>
        <end position="52"/>
    </location>
</feature>
<name>A0A847S921_9NEIS</name>
<organism evidence="3 4">
    <name type="scientific">Leeia aquatica</name>
    <dbReference type="NCBI Taxonomy" id="2725557"/>
    <lineage>
        <taxon>Bacteria</taxon>
        <taxon>Pseudomonadati</taxon>
        <taxon>Pseudomonadota</taxon>
        <taxon>Betaproteobacteria</taxon>
        <taxon>Neisseriales</taxon>
        <taxon>Leeiaceae</taxon>
        <taxon>Leeia</taxon>
    </lineage>
</organism>
<reference evidence="3 4" key="1">
    <citation type="submission" date="2020-04" db="EMBL/GenBank/DDBJ databases">
        <title>Draft genome of Leeia sp. IMCC25680.</title>
        <authorList>
            <person name="Song J."/>
            <person name="Cho J.-C."/>
        </authorList>
    </citation>
    <scope>NUCLEOTIDE SEQUENCE [LARGE SCALE GENOMIC DNA]</scope>
    <source>
        <strain evidence="3 4">IMCC25680</strain>
    </source>
</reference>
<gene>
    <name evidence="3" type="ORF">HF682_09885</name>
</gene>
<accession>A0A847S921</accession>
<keyword evidence="1" id="KW-0472">Membrane</keyword>
<dbReference type="RefSeq" id="WP_168877134.1">
    <property type="nucleotide sequence ID" value="NZ_JABAIM010000002.1"/>
</dbReference>
<evidence type="ECO:0000256" key="1">
    <source>
        <dbReference type="SAM" id="Phobius"/>
    </source>
</evidence>
<feature type="transmembrane region" description="Helical" evidence="1">
    <location>
        <begin position="177"/>
        <end position="195"/>
    </location>
</feature>
<feature type="transmembrane region" description="Helical" evidence="1">
    <location>
        <begin position="143"/>
        <end position="165"/>
    </location>
</feature>
<keyword evidence="4" id="KW-1185">Reference proteome</keyword>
<feature type="transmembrane region" description="Helical" evidence="1">
    <location>
        <begin position="259"/>
        <end position="276"/>
    </location>
</feature>
<dbReference type="AlphaFoldDB" id="A0A847S921"/>
<dbReference type="EMBL" id="JABAIM010000002">
    <property type="protein sequence ID" value="NLR75467.1"/>
    <property type="molecule type" value="Genomic_DNA"/>
</dbReference>
<dbReference type="PANTHER" id="PTHR22911:SF137">
    <property type="entry name" value="SOLUTE CARRIER FAMILY 35 MEMBER G2-RELATED"/>
    <property type="match status" value="1"/>
</dbReference>
<dbReference type="Gene3D" id="1.10.3730.20">
    <property type="match status" value="1"/>
</dbReference>
<dbReference type="GO" id="GO:0016020">
    <property type="term" value="C:membrane"/>
    <property type="evidence" value="ECO:0007669"/>
    <property type="project" value="InterPro"/>
</dbReference>
<evidence type="ECO:0000259" key="2">
    <source>
        <dbReference type="Pfam" id="PF00892"/>
    </source>
</evidence>
<dbReference type="Pfam" id="PF00892">
    <property type="entry name" value="EamA"/>
    <property type="match status" value="2"/>
</dbReference>
<sequence length="279" mass="30212">MRDMNHYRNLLALHGAVLLFGLAAVAGKYLNLPAVLLVAGRSGFAALALWGWLRMTRAGPGSGWHRDVLGCGLLLAIHWWTFFQSILLGSVATGLLGWASYPLFVAVLEPWCFGEPRRTGDLWRAALVGAGIAVVATERTTQVSLMGLAWGVASGLSFAGLTLANRRLSTRLQPAQLAFWQNAGAAIWMLPWLHIPADMGRGQWLGLVALGVGCTALAHSLFMFCLRQLPARLVSVTAALEVVYGVLLAAWLLHEWPSLQVLAGMALILVATVWATRRR</sequence>
<dbReference type="Proteomes" id="UP000587991">
    <property type="component" value="Unassembled WGS sequence"/>
</dbReference>
<feature type="transmembrane region" description="Helical" evidence="1">
    <location>
        <begin position="207"/>
        <end position="226"/>
    </location>
</feature>
<dbReference type="SUPFAM" id="SSF103481">
    <property type="entry name" value="Multidrug resistance efflux transporter EmrE"/>
    <property type="match status" value="2"/>
</dbReference>
<feature type="transmembrane region" description="Helical" evidence="1">
    <location>
        <begin position="233"/>
        <end position="253"/>
    </location>
</feature>
<keyword evidence="1" id="KW-0812">Transmembrane</keyword>
<dbReference type="InterPro" id="IPR000620">
    <property type="entry name" value="EamA_dom"/>
</dbReference>
<comment type="caution">
    <text evidence="3">The sequence shown here is derived from an EMBL/GenBank/DDBJ whole genome shotgun (WGS) entry which is preliminary data.</text>
</comment>
<keyword evidence="1" id="KW-1133">Transmembrane helix</keyword>
<protein>
    <submittedName>
        <fullName evidence="3">DMT family transporter</fullName>
    </submittedName>
</protein>
<dbReference type="PANTHER" id="PTHR22911">
    <property type="entry name" value="ACYL-MALONYL CONDENSING ENZYME-RELATED"/>
    <property type="match status" value="1"/>
</dbReference>
<feature type="domain" description="EamA" evidence="2">
    <location>
        <begin position="146"/>
        <end position="275"/>
    </location>
</feature>